<evidence type="ECO:0000256" key="4">
    <source>
        <dbReference type="ARBA" id="ARBA00040604"/>
    </source>
</evidence>
<name>A0A8H3LMD0_9GLOM</name>
<feature type="domain" description="TLDc" evidence="6">
    <location>
        <begin position="129"/>
        <end position="299"/>
    </location>
</feature>
<comment type="subcellular location">
    <subcellularLocation>
        <location evidence="1">Mitochondrion</location>
    </subcellularLocation>
</comment>
<keyword evidence="3" id="KW-0496">Mitochondrion</keyword>
<sequence>MSSNLHKSETLSSTADCNNNLPKYNTLPNYRRTQSDFYSTQSDSTLNSRVKSIRRRTTTGSFYDKSSTTLFWDLVGLRSSPTSITSTFLGIDKNTQKNSAPSVPQQEQEPKKSLMTPIELRGRKADTDPVLDIDMAEQIRQQLPRRVRLAPSWNLLYSLDQDGTSMTTMYHKVKDKGPLIVVIKDTDEQVFGAFVSESLKQRPSYYGSGECFLWKYAKEGETLPPIVKFYKWTGRNEYMILSEHDYLAIGGGDGRTGLWVDSDLERGSSVRCDTFDNEVLSSTPDFDCMVNYLTKVPIVFCRLNLFYFDHVSVNDSSFESLIFPILAVLALIAAPMEAEFPPFLSPFILQT</sequence>
<evidence type="ECO:0000313" key="7">
    <source>
        <dbReference type="EMBL" id="GES89619.1"/>
    </source>
</evidence>
<dbReference type="EMBL" id="BLAL01000189">
    <property type="protein sequence ID" value="GES89619.1"/>
    <property type="molecule type" value="Genomic_DNA"/>
</dbReference>
<dbReference type="GO" id="GO:0006979">
    <property type="term" value="P:response to oxidative stress"/>
    <property type="evidence" value="ECO:0007669"/>
    <property type="project" value="TreeGrafter"/>
</dbReference>
<feature type="compositionally biased region" description="Polar residues" evidence="5">
    <location>
        <begin position="96"/>
        <end position="107"/>
    </location>
</feature>
<accession>A0A8H3LMD0</accession>
<gene>
    <name evidence="7" type="ORF">RCL2_001651000</name>
</gene>
<evidence type="ECO:0000256" key="1">
    <source>
        <dbReference type="ARBA" id="ARBA00004173"/>
    </source>
</evidence>
<evidence type="ECO:0000256" key="3">
    <source>
        <dbReference type="ARBA" id="ARBA00023128"/>
    </source>
</evidence>
<evidence type="ECO:0000313" key="8">
    <source>
        <dbReference type="Proteomes" id="UP000615446"/>
    </source>
</evidence>
<dbReference type="GO" id="GO:0005739">
    <property type="term" value="C:mitochondrion"/>
    <property type="evidence" value="ECO:0007669"/>
    <property type="project" value="UniProtKB-SubCell"/>
</dbReference>
<evidence type="ECO:0000259" key="6">
    <source>
        <dbReference type="PROSITE" id="PS51886"/>
    </source>
</evidence>
<proteinExistence type="inferred from homology"/>
<dbReference type="Proteomes" id="UP000615446">
    <property type="component" value="Unassembled WGS sequence"/>
</dbReference>
<dbReference type="SMART" id="SM00584">
    <property type="entry name" value="TLDc"/>
    <property type="match status" value="1"/>
</dbReference>
<dbReference type="PROSITE" id="PS51886">
    <property type="entry name" value="TLDC"/>
    <property type="match status" value="1"/>
</dbReference>
<dbReference type="AlphaFoldDB" id="A0A8H3LMD0"/>
<comment type="similarity">
    <text evidence="2">Belongs to the OXR1 family.</text>
</comment>
<comment type="caution">
    <text evidence="7">The sequence shown here is derived from an EMBL/GenBank/DDBJ whole genome shotgun (WGS) entry which is preliminary data.</text>
</comment>
<dbReference type="OrthoDB" id="26679at2759"/>
<dbReference type="Pfam" id="PF07534">
    <property type="entry name" value="TLD"/>
    <property type="match status" value="1"/>
</dbReference>
<feature type="region of interest" description="Disordered" evidence="5">
    <location>
        <begin position="93"/>
        <end position="112"/>
    </location>
</feature>
<dbReference type="GO" id="GO:0005634">
    <property type="term" value="C:nucleus"/>
    <property type="evidence" value="ECO:0007669"/>
    <property type="project" value="TreeGrafter"/>
</dbReference>
<evidence type="ECO:0000256" key="5">
    <source>
        <dbReference type="SAM" id="MobiDB-lite"/>
    </source>
</evidence>
<evidence type="ECO:0000256" key="2">
    <source>
        <dbReference type="ARBA" id="ARBA00009540"/>
    </source>
</evidence>
<dbReference type="PANTHER" id="PTHR23354:SF62">
    <property type="entry name" value="MUSTARD, ISOFORM V"/>
    <property type="match status" value="1"/>
</dbReference>
<organism evidence="7 8">
    <name type="scientific">Rhizophagus clarus</name>
    <dbReference type="NCBI Taxonomy" id="94130"/>
    <lineage>
        <taxon>Eukaryota</taxon>
        <taxon>Fungi</taxon>
        <taxon>Fungi incertae sedis</taxon>
        <taxon>Mucoromycota</taxon>
        <taxon>Glomeromycotina</taxon>
        <taxon>Glomeromycetes</taxon>
        <taxon>Glomerales</taxon>
        <taxon>Glomeraceae</taxon>
        <taxon>Rhizophagus</taxon>
    </lineage>
</organism>
<protein>
    <recommendedName>
        <fullName evidence="4">Oxidation resistance protein 1</fullName>
    </recommendedName>
</protein>
<dbReference type="InterPro" id="IPR006571">
    <property type="entry name" value="TLDc_dom"/>
</dbReference>
<feature type="region of interest" description="Disordered" evidence="5">
    <location>
        <begin position="1"/>
        <end position="29"/>
    </location>
</feature>
<dbReference type="PANTHER" id="PTHR23354">
    <property type="entry name" value="NUCLEOLAR PROTEIN 7/ESTROGEN RECEPTOR COACTIVATOR-RELATED"/>
    <property type="match status" value="1"/>
</dbReference>
<reference evidence="7" key="1">
    <citation type="submission" date="2019-10" db="EMBL/GenBank/DDBJ databases">
        <title>Conservation and host-specific expression of non-tandemly repeated heterogenous ribosome RNA gene in arbuscular mycorrhizal fungi.</title>
        <authorList>
            <person name="Maeda T."/>
            <person name="Kobayashi Y."/>
            <person name="Nakagawa T."/>
            <person name="Ezawa T."/>
            <person name="Yamaguchi K."/>
            <person name="Bino T."/>
            <person name="Nishimoto Y."/>
            <person name="Shigenobu S."/>
            <person name="Kawaguchi M."/>
        </authorList>
    </citation>
    <scope>NUCLEOTIDE SEQUENCE</scope>
    <source>
        <strain evidence="7">HR1</strain>
    </source>
</reference>